<feature type="transmembrane region" description="Helical" evidence="6">
    <location>
        <begin position="373"/>
        <end position="393"/>
    </location>
</feature>
<feature type="transmembrane region" description="Helical" evidence="6">
    <location>
        <begin position="34"/>
        <end position="52"/>
    </location>
</feature>
<dbReference type="eggNOG" id="COG1288">
    <property type="taxonomic scope" value="Bacteria"/>
</dbReference>
<reference evidence="7 8" key="2">
    <citation type="journal article" date="2017" name="Antonie Van Leeuwenhoek">
        <title>Rhizobium rhizosphaerae sp. nov., a novel species isolated from rice rhizosphere.</title>
        <authorList>
            <person name="Zhao J.J."/>
            <person name="Zhang J."/>
            <person name="Zhang R.J."/>
            <person name="Zhang C.W."/>
            <person name="Yin H.Q."/>
            <person name="Zhang X.X."/>
        </authorList>
    </citation>
    <scope>NUCLEOTIDE SEQUENCE [LARGE SCALE GENOMIC DNA]</scope>
    <source>
        <strain evidence="7 8">ACAM 611</strain>
    </source>
</reference>
<comment type="subcellular location">
    <subcellularLocation>
        <location evidence="1">Cell membrane</location>
        <topology evidence="1">Multi-pass membrane protein</topology>
    </subcellularLocation>
</comment>
<evidence type="ECO:0000256" key="1">
    <source>
        <dbReference type="ARBA" id="ARBA00004651"/>
    </source>
</evidence>
<reference evidence="7 8" key="1">
    <citation type="journal article" date="2012" name="J. Bacteriol.">
        <title>Genome sequence of proteorhodopsin-containing sea ice bacterium Glaciecola punicea ACAM 611T.</title>
        <authorList>
            <person name="Qin Q.-L."/>
            <person name="Xie B.-B."/>
            <person name="Shu Y.-L."/>
            <person name="Rong J.-C."/>
            <person name="Zhao D.-L."/>
            <person name="Zhang X.-Y."/>
            <person name="Chen X.-L."/>
            <person name="Zhou B.-C."/>
            <person name="Zhanga Y.-Z."/>
        </authorList>
    </citation>
    <scope>NUCLEOTIDE SEQUENCE [LARGE SCALE GENOMIC DNA]</scope>
    <source>
        <strain evidence="7 8">ACAM 611</strain>
    </source>
</reference>
<dbReference type="Proteomes" id="UP000053586">
    <property type="component" value="Unassembled WGS sequence"/>
</dbReference>
<comment type="caution">
    <text evidence="7">The sequence shown here is derived from an EMBL/GenBank/DDBJ whole genome shotgun (WGS) entry which is preliminary data.</text>
</comment>
<feature type="transmembrane region" description="Helical" evidence="6">
    <location>
        <begin position="6"/>
        <end position="22"/>
    </location>
</feature>
<feature type="transmembrane region" description="Helical" evidence="6">
    <location>
        <begin position="277"/>
        <end position="293"/>
    </location>
</feature>
<evidence type="ECO:0000256" key="2">
    <source>
        <dbReference type="ARBA" id="ARBA00022475"/>
    </source>
</evidence>
<evidence type="ECO:0000313" key="7">
    <source>
        <dbReference type="EMBL" id="GAB56583.1"/>
    </source>
</evidence>
<protein>
    <submittedName>
        <fullName evidence="7">C4-dicarboxylate anaerobic carrier-like protein</fullName>
    </submittedName>
</protein>
<feature type="transmembrane region" description="Helical" evidence="6">
    <location>
        <begin position="102"/>
        <end position="126"/>
    </location>
</feature>
<evidence type="ECO:0000256" key="6">
    <source>
        <dbReference type="SAM" id="Phobius"/>
    </source>
</evidence>
<dbReference type="InterPro" id="IPR051679">
    <property type="entry name" value="DASS-Related_Transporters"/>
</dbReference>
<sequence length="508" mass="54782">MFFNISSYTIDQIVITIFAAALKMIKKEFAIPHTLILLLCMMFVAYIATWLIPQGFFETVILDNGRSAVVAGTYALADEQIRLTPMDFLVAIPRALAAAQDIIFFVFIVGGVLSIARATGTIDALIGSLLERFGHKPHLLIFMVVFCFALASGAIGTAGEYIPFVLILVGLCKAMRLDAMTAVGMVVTGYGIGYGVSAFSPFTVMVAQQVAGIPLYSGIELRLAIFVPFVLIGFHHVWRYAKMVQDDPSKSYTAGLPCPLENSESGNYPGLNFRHKLILFGLVASIVIAVWGISQRGWYLYELGAVFILWGILTAIVGQLSADLAATKFIEGVQELATTAILIGVARGIALIMEDGQILHTLVHGMSMPLSHLGAEFAAVGMFIMQSLLNLFIPSGSGQAYVTMPLMAPVGDIIGVNRQIVVLAYQFGDGFSNMIIPTNAVLMGIIGMAGVPYHLWFKFCYPLILKLMLAASVVLVFAVIFDYGADVQPAAVNAVNLLIGPDPISSWS</sequence>
<name>H5TE56_9ALTE</name>
<dbReference type="PANTHER" id="PTHR43652:SF2">
    <property type="entry name" value="BASIC AMINO ACID ANTIPORTER YFCC-RELATED"/>
    <property type="match status" value="1"/>
</dbReference>
<keyword evidence="2" id="KW-1003">Cell membrane</keyword>
<keyword evidence="4 6" id="KW-1133">Transmembrane helix</keyword>
<feature type="transmembrane region" description="Helical" evidence="6">
    <location>
        <begin position="191"/>
        <end position="211"/>
    </location>
</feature>
<feature type="transmembrane region" description="Helical" evidence="6">
    <location>
        <begin position="463"/>
        <end position="481"/>
    </location>
</feature>
<feature type="transmembrane region" description="Helical" evidence="6">
    <location>
        <begin position="434"/>
        <end position="456"/>
    </location>
</feature>
<accession>H5TE56</accession>
<dbReference type="InterPro" id="IPR018385">
    <property type="entry name" value="C4_dicarb_anaerob_car-like"/>
</dbReference>
<dbReference type="PANTHER" id="PTHR43652">
    <property type="entry name" value="BASIC AMINO ACID ANTIPORTER YFCC-RELATED"/>
    <property type="match status" value="1"/>
</dbReference>
<evidence type="ECO:0000313" key="8">
    <source>
        <dbReference type="Proteomes" id="UP000053586"/>
    </source>
</evidence>
<dbReference type="GO" id="GO:0005886">
    <property type="term" value="C:plasma membrane"/>
    <property type="evidence" value="ECO:0007669"/>
    <property type="project" value="UniProtKB-SubCell"/>
</dbReference>
<evidence type="ECO:0000256" key="4">
    <source>
        <dbReference type="ARBA" id="ARBA00022989"/>
    </source>
</evidence>
<keyword evidence="3 6" id="KW-0812">Transmembrane</keyword>
<organism evidence="7 8">
    <name type="scientific">Glaciecola punicea ACAM 611</name>
    <dbReference type="NCBI Taxonomy" id="1121923"/>
    <lineage>
        <taxon>Bacteria</taxon>
        <taxon>Pseudomonadati</taxon>
        <taxon>Pseudomonadota</taxon>
        <taxon>Gammaproteobacteria</taxon>
        <taxon>Alteromonadales</taxon>
        <taxon>Alteromonadaceae</taxon>
        <taxon>Glaciecola</taxon>
    </lineage>
</organism>
<keyword evidence="8" id="KW-1185">Reference proteome</keyword>
<keyword evidence="5 6" id="KW-0472">Membrane</keyword>
<evidence type="ECO:0000256" key="3">
    <source>
        <dbReference type="ARBA" id="ARBA00022692"/>
    </source>
</evidence>
<feature type="transmembrane region" description="Helical" evidence="6">
    <location>
        <begin position="332"/>
        <end position="353"/>
    </location>
</feature>
<dbReference type="Pfam" id="PF03606">
    <property type="entry name" value="DcuC"/>
    <property type="match status" value="1"/>
</dbReference>
<gene>
    <name evidence="7" type="ORF">GPUN_2468</name>
</gene>
<dbReference type="EMBL" id="BAET01000030">
    <property type="protein sequence ID" value="GAB56583.1"/>
    <property type="molecule type" value="Genomic_DNA"/>
</dbReference>
<dbReference type="AlphaFoldDB" id="H5TE56"/>
<feature type="transmembrane region" description="Helical" evidence="6">
    <location>
        <begin position="138"/>
        <end position="155"/>
    </location>
</feature>
<evidence type="ECO:0000256" key="5">
    <source>
        <dbReference type="ARBA" id="ARBA00023136"/>
    </source>
</evidence>
<proteinExistence type="predicted"/>
<feature type="transmembrane region" description="Helical" evidence="6">
    <location>
        <begin position="299"/>
        <end position="320"/>
    </location>
</feature>